<dbReference type="NCBIfam" id="TIGR01695">
    <property type="entry name" value="murJ_mviN"/>
    <property type="match status" value="1"/>
</dbReference>
<dbReference type="InterPro" id="IPR051050">
    <property type="entry name" value="Lipid_II_flippase_MurJ/MviN"/>
</dbReference>
<name>A0A4Q9KLX6_PROTD</name>
<dbReference type="GO" id="GO:0004672">
    <property type="term" value="F:protein kinase activity"/>
    <property type="evidence" value="ECO:0007669"/>
    <property type="project" value="InterPro"/>
</dbReference>
<dbReference type="GO" id="GO:0034204">
    <property type="term" value="P:lipid translocation"/>
    <property type="evidence" value="ECO:0007669"/>
    <property type="project" value="TreeGrafter"/>
</dbReference>
<evidence type="ECO:0000256" key="2">
    <source>
        <dbReference type="ARBA" id="ARBA00022475"/>
    </source>
</evidence>
<feature type="transmembrane region" description="Helical" evidence="10">
    <location>
        <begin position="209"/>
        <end position="234"/>
    </location>
</feature>
<keyword evidence="8" id="KW-0675">Receptor</keyword>
<dbReference type="AlphaFoldDB" id="A0A4Q9KLX6"/>
<keyword evidence="2" id="KW-1003">Cell membrane</keyword>
<evidence type="ECO:0000256" key="7">
    <source>
        <dbReference type="ARBA" id="ARBA00023136"/>
    </source>
</evidence>
<protein>
    <submittedName>
        <fullName evidence="12">Murein biosynthesis integral membrane protein MurJ</fullName>
    </submittedName>
</protein>
<dbReference type="GO" id="GO:0015648">
    <property type="term" value="F:lipid-linked peptidoglycan transporter activity"/>
    <property type="evidence" value="ECO:0007669"/>
    <property type="project" value="TreeGrafter"/>
</dbReference>
<dbReference type="GO" id="GO:0009252">
    <property type="term" value="P:peptidoglycan biosynthetic process"/>
    <property type="evidence" value="ECO:0007669"/>
    <property type="project" value="UniProtKB-KW"/>
</dbReference>
<dbReference type="GO" id="GO:0005524">
    <property type="term" value="F:ATP binding"/>
    <property type="evidence" value="ECO:0007669"/>
    <property type="project" value="InterPro"/>
</dbReference>
<dbReference type="CDD" id="cd13123">
    <property type="entry name" value="MATE_MurJ_like"/>
    <property type="match status" value="1"/>
</dbReference>
<dbReference type="Pfam" id="PF03023">
    <property type="entry name" value="MurJ"/>
    <property type="match status" value="1"/>
</dbReference>
<evidence type="ECO:0000313" key="12">
    <source>
        <dbReference type="EMBL" id="TBT95483.1"/>
    </source>
</evidence>
<organism evidence="12 13">
    <name type="scientific">Propioniciclava tarda</name>
    <dbReference type="NCBI Taxonomy" id="433330"/>
    <lineage>
        <taxon>Bacteria</taxon>
        <taxon>Bacillati</taxon>
        <taxon>Actinomycetota</taxon>
        <taxon>Actinomycetes</taxon>
        <taxon>Propionibacteriales</taxon>
        <taxon>Propionibacteriaceae</taxon>
        <taxon>Propioniciclava</taxon>
    </lineage>
</organism>
<dbReference type="Proteomes" id="UP000291933">
    <property type="component" value="Unassembled WGS sequence"/>
</dbReference>
<feature type="region of interest" description="Disordered" evidence="9">
    <location>
        <begin position="983"/>
        <end position="1003"/>
    </location>
</feature>
<feature type="transmembrane region" description="Helical" evidence="10">
    <location>
        <begin position="476"/>
        <end position="501"/>
    </location>
</feature>
<evidence type="ECO:0000256" key="5">
    <source>
        <dbReference type="ARBA" id="ARBA00022984"/>
    </source>
</evidence>
<feature type="transmembrane region" description="Helical" evidence="10">
    <location>
        <begin position="99"/>
        <end position="119"/>
    </location>
</feature>
<feature type="transmembrane region" description="Helical" evidence="10">
    <location>
        <begin position="347"/>
        <end position="367"/>
    </location>
</feature>
<feature type="transmembrane region" description="Helical" evidence="10">
    <location>
        <begin position="177"/>
        <end position="197"/>
    </location>
</feature>
<proteinExistence type="predicted"/>
<evidence type="ECO:0000256" key="10">
    <source>
        <dbReference type="SAM" id="Phobius"/>
    </source>
</evidence>
<feature type="transmembrane region" description="Helical" evidence="10">
    <location>
        <begin position="255"/>
        <end position="278"/>
    </location>
</feature>
<dbReference type="Gene3D" id="2.60.120.260">
    <property type="entry name" value="Galactose-binding domain-like"/>
    <property type="match status" value="1"/>
</dbReference>
<dbReference type="EMBL" id="SDMR01000004">
    <property type="protein sequence ID" value="TBT95483.1"/>
    <property type="molecule type" value="Genomic_DNA"/>
</dbReference>
<evidence type="ECO:0000256" key="1">
    <source>
        <dbReference type="ARBA" id="ARBA00004651"/>
    </source>
</evidence>
<dbReference type="SUPFAM" id="SSF56112">
    <property type="entry name" value="Protein kinase-like (PK-like)"/>
    <property type="match status" value="1"/>
</dbReference>
<keyword evidence="4" id="KW-0133">Cell shape</keyword>
<feature type="domain" description="Protein kinase" evidence="11">
    <location>
        <begin position="524"/>
        <end position="877"/>
    </location>
</feature>
<dbReference type="OrthoDB" id="9786339at2"/>
<keyword evidence="13" id="KW-1185">Reference proteome</keyword>
<feature type="transmembrane region" description="Helical" evidence="10">
    <location>
        <begin position="61"/>
        <end position="79"/>
    </location>
</feature>
<accession>A0A4Q9KLX6</accession>
<feature type="transmembrane region" description="Helical" evidence="10">
    <location>
        <begin position="1020"/>
        <end position="1042"/>
    </location>
</feature>
<reference evidence="12 13" key="1">
    <citation type="submission" date="2019-01" db="EMBL/GenBank/DDBJ databases">
        <title>Lactibacter flavus gen. nov., sp. nov., a novel bacterium of the family Propionibacteriaceae isolated from raw milk and dairy products.</title>
        <authorList>
            <person name="Huptas C."/>
            <person name="Wenning M."/>
            <person name="Breitenwieser F."/>
            <person name="Doll E."/>
            <person name="Von Neubeck M."/>
            <person name="Busse H.-J."/>
            <person name="Scherer S."/>
        </authorList>
    </citation>
    <scope>NUCLEOTIDE SEQUENCE [LARGE SCALE GENOMIC DNA]</scope>
    <source>
        <strain evidence="12 13">DSM 22130</strain>
    </source>
</reference>
<dbReference type="PANTHER" id="PTHR47019:SF1">
    <property type="entry name" value="LIPID II FLIPPASE MURJ"/>
    <property type="match status" value="1"/>
</dbReference>
<evidence type="ECO:0000256" key="8">
    <source>
        <dbReference type="ARBA" id="ARBA00023170"/>
    </source>
</evidence>
<comment type="caution">
    <text evidence="12">The sequence shown here is derived from an EMBL/GenBank/DDBJ whole genome shotgun (WGS) entry which is preliminary data.</text>
</comment>
<feature type="transmembrane region" description="Helical" evidence="10">
    <location>
        <begin position="412"/>
        <end position="433"/>
    </location>
</feature>
<evidence type="ECO:0000259" key="11">
    <source>
        <dbReference type="PROSITE" id="PS50011"/>
    </source>
</evidence>
<keyword evidence="6 10" id="KW-1133">Transmembrane helix</keyword>
<dbReference type="RefSeq" id="WP_131171476.1">
    <property type="nucleotide sequence ID" value="NZ_FXTL01000004.1"/>
</dbReference>
<dbReference type="SUPFAM" id="SSF49785">
    <property type="entry name" value="Galactose-binding domain-like"/>
    <property type="match status" value="1"/>
</dbReference>
<dbReference type="Gene3D" id="3.30.200.20">
    <property type="entry name" value="Phosphorylase Kinase, domain 1"/>
    <property type="match status" value="1"/>
</dbReference>
<dbReference type="InterPro" id="IPR004268">
    <property type="entry name" value="MurJ"/>
</dbReference>
<evidence type="ECO:0000256" key="3">
    <source>
        <dbReference type="ARBA" id="ARBA00022692"/>
    </source>
</evidence>
<gene>
    <name evidence="12" type="primary">murJ</name>
    <name evidence="12" type="ORF">ET996_05145</name>
</gene>
<evidence type="ECO:0000256" key="4">
    <source>
        <dbReference type="ARBA" id="ARBA00022960"/>
    </source>
</evidence>
<keyword evidence="3 10" id="KW-0812">Transmembrane</keyword>
<dbReference type="Gene3D" id="1.10.510.10">
    <property type="entry name" value="Transferase(Phosphotransferase) domain 1"/>
    <property type="match status" value="1"/>
</dbReference>
<dbReference type="SMART" id="SM00220">
    <property type="entry name" value="S_TKc"/>
    <property type="match status" value="1"/>
</dbReference>
<dbReference type="PRINTS" id="PR01806">
    <property type="entry name" value="VIRFACTRMVIN"/>
</dbReference>
<dbReference type="PANTHER" id="PTHR47019">
    <property type="entry name" value="LIPID II FLIPPASE MURJ"/>
    <property type="match status" value="1"/>
</dbReference>
<dbReference type="PROSITE" id="PS50011">
    <property type="entry name" value="PROTEIN_KINASE_DOM"/>
    <property type="match status" value="1"/>
</dbReference>
<feature type="transmembrane region" description="Helical" evidence="10">
    <location>
        <begin position="445"/>
        <end position="464"/>
    </location>
</feature>
<dbReference type="InterPro" id="IPR011009">
    <property type="entry name" value="Kinase-like_dom_sf"/>
</dbReference>
<comment type="subcellular location">
    <subcellularLocation>
        <location evidence="1">Cell membrane</location>
        <topology evidence="1">Multi-pass membrane protein</topology>
    </subcellularLocation>
</comment>
<dbReference type="InterPro" id="IPR008979">
    <property type="entry name" value="Galactose-bd-like_sf"/>
</dbReference>
<feature type="transmembrane region" description="Helical" evidence="10">
    <location>
        <begin position="298"/>
        <end position="318"/>
    </location>
</feature>
<dbReference type="GO" id="GO:0005886">
    <property type="term" value="C:plasma membrane"/>
    <property type="evidence" value="ECO:0007669"/>
    <property type="project" value="UniProtKB-SubCell"/>
</dbReference>
<feature type="transmembrane region" description="Helical" evidence="10">
    <location>
        <begin position="507"/>
        <end position="527"/>
    </location>
</feature>
<feature type="transmembrane region" description="Helical" evidence="10">
    <location>
        <begin position="379"/>
        <end position="400"/>
    </location>
</feature>
<feature type="transmembrane region" description="Helical" evidence="10">
    <location>
        <begin position="12"/>
        <end position="41"/>
    </location>
</feature>
<evidence type="ECO:0000256" key="6">
    <source>
        <dbReference type="ARBA" id="ARBA00022989"/>
    </source>
</evidence>
<dbReference type="GO" id="GO:0008360">
    <property type="term" value="P:regulation of cell shape"/>
    <property type="evidence" value="ECO:0007669"/>
    <property type="project" value="UniProtKB-KW"/>
</dbReference>
<sequence length="1211" mass="127792">MTDAASGSSKRLLSATAVMASGTMVSRILGFVRTMLVAFALGNVTTQGDTFTLATVVPNNLYMIFAGGALNTVLVPQIVRHIRSDADGGVAFINRIMTAFLVALAVVTAFALVFTPQLMSLWMGDAWTAGRLAGHRDALFFLAYLTMPQLFFYGAFFLIGQVLNARDKFGPMMWAPIVNNLVQIVVLGGYAIAWASQSDHSVPFTREQVLVLGVGSTVGIIAQTLVLIPAMRALGLRYRPRFDLRGSGLGATFHLAKWAIGYVVLTQLAAVVVTRLASAATIVDPAKPGPGLLAYNEAYLTWILPHSLLTVSLATALLPSASRLAAAGDLPGVAGETSRTLRLANTFIVPAAVGLGVLANPFANLVFGNGAGASDWHAVALTLMCFAVGLVPYTIQYVYLRGFYALENMRTVFGLQIWISGANALLAWGWVQLDPNPLTVAPRLALAYSISYLLGAFITFRSLARRLPDLGGGTMLGHVVRVLAATLPGAALAWGITAFAADRGKPIVAAGFVVAGLVFGGLFIPLARLLGLSEVAVILDAVARRLGLRRGRGGVRADDWAPGTDEGDVVASELTEADAIRLTPLLNYPDPDAPISAPEVDADAFVQPGDVLDRRYRLDRLLVRRGQALTWLARDQTLSRPVLLHVLPAGAPRALDVLDAARESGRVLDSRFLRVWDAVLVEGQTYGAMVPCEYAPGQSLELALRRGAMSEIEACWIVRQLAEGLIALHADGLYHRHLNPDTVVITASGNVKIVGFLLEEALAPSPDGGVSGERADVRGLGLVLFASLLGCWPDGPAYGLPESPRDARGRVLAPGELRPELSDAVADVIDRILTPIASPQPPLQTASAVASALADILQGADASRLLEQRLQYPIPLVATTRPALPHGATPIPPPVPVVRPQRAVLASTLDETAAWAPTDEEEETWTPTAAALPQVSTPAPPAPVLPAGQRRPLRVDAVVDADASDDPGLPALDATAPIPFPFEGAPSSSTPSEHDELSTPIPAPTPERDLVAITQPRKHFWFRLLIVCFLVALVAGMAGVFVNQYRASRPVAPVHTPIAIVGVRDFDPKADGGDDSENGTQAALATDGQAGTLWKTEKYGKSAAFNGRKPGVGLLLDLGAVQTVTSVRVTVATGPTDLEIRVPAGDPGAASMATQKDWRVVASGPGSLGESTLTPTKPVQTRYVLVYITKLPDLGSGAGFQAAIADISVSS</sequence>
<evidence type="ECO:0000256" key="9">
    <source>
        <dbReference type="SAM" id="MobiDB-lite"/>
    </source>
</evidence>
<feature type="transmembrane region" description="Helical" evidence="10">
    <location>
        <begin position="139"/>
        <end position="165"/>
    </location>
</feature>
<dbReference type="InterPro" id="IPR000719">
    <property type="entry name" value="Prot_kinase_dom"/>
</dbReference>
<evidence type="ECO:0000313" key="13">
    <source>
        <dbReference type="Proteomes" id="UP000291933"/>
    </source>
</evidence>
<keyword evidence="5" id="KW-0573">Peptidoglycan synthesis</keyword>
<keyword evidence="7 10" id="KW-0472">Membrane</keyword>